<comment type="subcellular location">
    <subcellularLocation>
        <location evidence="1">Membrane</location>
        <topology evidence="1">Multi-pass membrane protein</topology>
    </subcellularLocation>
    <subcellularLocation>
        <location evidence="14">Postsynaptic cell membrane</location>
    </subcellularLocation>
</comment>
<evidence type="ECO:0000313" key="16">
    <source>
        <dbReference type="Proteomes" id="UP000005239"/>
    </source>
</evidence>
<keyword evidence="9" id="KW-0675">Receptor</keyword>
<dbReference type="Pfam" id="PF00060">
    <property type="entry name" value="Lig_chan"/>
    <property type="match status" value="1"/>
</dbReference>
<evidence type="ECO:0000256" key="3">
    <source>
        <dbReference type="ARBA" id="ARBA00022448"/>
    </source>
</evidence>
<evidence type="ECO:0000256" key="12">
    <source>
        <dbReference type="ARBA" id="ARBA00023286"/>
    </source>
</evidence>
<dbReference type="GO" id="GO:0038023">
    <property type="term" value="F:signaling receptor activity"/>
    <property type="evidence" value="ECO:0000318"/>
    <property type="project" value="GO_Central"/>
</dbReference>
<dbReference type="GO" id="GO:0015276">
    <property type="term" value="F:ligand-gated monoatomic ion channel activity"/>
    <property type="evidence" value="ECO:0000318"/>
    <property type="project" value="GO_Central"/>
</dbReference>
<dbReference type="GO" id="GO:0045202">
    <property type="term" value="C:synapse"/>
    <property type="evidence" value="ECO:0000318"/>
    <property type="project" value="GO_Central"/>
</dbReference>
<evidence type="ECO:0000256" key="14">
    <source>
        <dbReference type="ARBA" id="ARBA00034100"/>
    </source>
</evidence>
<name>A0A2A6B6U1_PRIPA</name>
<dbReference type="InterPro" id="IPR019594">
    <property type="entry name" value="Glu/Gly-bd"/>
</dbReference>
<evidence type="ECO:0000256" key="11">
    <source>
        <dbReference type="ARBA" id="ARBA00023257"/>
    </source>
</evidence>
<evidence type="ECO:0000256" key="1">
    <source>
        <dbReference type="ARBA" id="ARBA00004141"/>
    </source>
</evidence>
<dbReference type="Gene3D" id="3.40.50.2300">
    <property type="match status" value="1"/>
</dbReference>
<dbReference type="InterPro" id="IPR001320">
    <property type="entry name" value="Iontro_rcpt_C"/>
</dbReference>
<keyword evidence="13" id="KW-0407">Ion channel</keyword>
<gene>
    <name evidence="15" type="primary">WBGene00273974</name>
</gene>
<dbReference type="Pfam" id="PF01094">
    <property type="entry name" value="ANF_receptor"/>
    <property type="match status" value="1"/>
</dbReference>
<evidence type="ECO:0000256" key="10">
    <source>
        <dbReference type="ARBA" id="ARBA00023180"/>
    </source>
</evidence>
<dbReference type="GO" id="GO:0042391">
    <property type="term" value="P:regulation of membrane potential"/>
    <property type="evidence" value="ECO:0000318"/>
    <property type="project" value="GO_Central"/>
</dbReference>
<comment type="similarity">
    <text evidence="2">Belongs to the glutamate-gated ion channel (TC 1.A.10.1) family.</text>
</comment>
<keyword evidence="16" id="KW-1185">Reference proteome</keyword>
<dbReference type="InterPro" id="IPR001828">
    <property type="entry name" value="ANF_lig-bd_rcpt"/>
</dbReference>
<keyword evidence="5" id="KW-1133">Transmembrane helix</keyword>
<accession>A0A8R1YUB2</accession>
<dbReference type="SMART" id="SM00714">
    <property type="entry name" value="LITAF"/>
    <property type="match status" value="1"/>
</dbReference>
<dbReference type="GO" id="GO:0043059">
    <property type="term" value="P:regulation of forward locomotion"/>
    <property type="evidence" value="ECO:0007669"/>
    <property type="project" value="EnsemblMetazoa"/>
</dbReference>
<dbReference type="Pfam" id="PF10613">
    <property type="entry name" value="Lig_chan-Glu_bd"/>
    <property type="match status" value="1"/>
</dbReference>
<keyword evidence="10" id="KW-0325">Glycoprotein</keyword>
<dbReference type="PANTHER" id="PTHR18966">
    <property type="entry name" value="IONOTROPIC GLUTAMATE RECEPTOR"/>
    <property type="match status" value="1"/>
</dbReference>
<keyword evidence="12" id="KW-1071">Ligand-gated ion channel</keyword>
<dbReference type="SUPFAM" id="SSF53850">
    <property type="entry name" value="Periplasmic binding protein-like II"/>
    <property type="match status" value="1"/>
</dbReference>
<evidence type="ECO:0000256" key="6">
    <source>
        <dbReference type="ARBA" id="ARBA00023018"/>
    </source>
</evidence>
<evidence type="ECO:0000256" key="8">
    <source>
        <dbReference type="ARBA" id="ARBA00023136"/>
    </source>
</evidence>
<dbReference type="GO" id="GO:0045211">
    <property type="term" value="C:postsynaptic membrane"/>
    <property type="evidence" value="ECO:0007669"/>
    <property type="project" value="UniProtKB-SubCell"/>
</dbReference>
<keyword evidence="11" id="KW-0628">Postsynaptic cell membrane</keyword>
<dbReference type="GO" id="GO:0043005">
    <property type="term" value="C:neuron projection"/>
    <property type="evidence" value="ECO:0000318"/>
    <property type="project" value="GO_Central"/>
</dbReference>
<evidence type="ECO:0000256" key="9">
    <source>
        <dbReference type="ARBA" id="ARBA00023170"/>
    </source>
</evidence>
<protein>
    <submittedName>
        <fullName evidence="15">Nmr-1</fullName>
    </submittedName>
</protein>
<keyword evidence="8" id="KW-0472">Membrane</keyword>
<dbReference type="Pfam" id="PF10601">
    <property type="entry name" value="zf-LITAF-like"/>
    <property type="match status" value="1"/>
</dbReference>
<sequence>MGRTQLFPLFILLHSITFSYQYSVSVLIFGHDFESARESIQRSLINQFGSIPISIRNQSFDVNMVHAGYANKSNSQLMSDTICGSVLNGSVVVLLYSSIPSHSYLRLASSTSLSLGFYRVPTIAVGLREDELNKKRLYPTLVTSTPSFADESSVFLQLLTTLNYGQVSLITMRGDSNGLRFAQKLINNAKLHKIHVQKQIVLDGNSNVTQLNESLTQHFEEITSNVILLFAIKKDAYRLFSICDWLLKGKVWIVNEDASEAINAPNGLLAPQLNLDMEEAMRDSLETLRNGLEVITGDEQPPISCAKKRDQWTNQDSPRILNALCSTRTAKIRFDSHCRREFVDYNVVNILNGEKMRVGEMIGEKLMLSREKDILWPGEGHRPFEISLPRNLKVLIVSDPPFVYSIPATSTNCSSLSIEPVTITPNQIIPIKGDWFPCWEQLGPSPHPRHSFCCTGYAIDLLNRLSQPQIGNKNSLHHLDTSFSFELRLVSSYGAVTASSSSGYNLSGAIQLLADEEADMAIGAITINPEREQFVDFSEPWLYHGIRIVEKATPRASPMQSFLQPLQSSLWISLLISVIAVGIVIYLLDINSPFKAFYVVDDSSSSPSSFDLQAHSDDSSSEDRVGLGEAMWFVWGVLLNSGVSEKTPRSGSARVLAVVWCGFCMIVIASYTANLAAFLVLDQPEKSLTGISDPRLRNPSANFSFGTLLHSNVYQYFKRHVELSTVFRKMEAHNVEKVEDAITSLLNGKMDAFIWDSIRIDWEASRNCELRPRGSLFGRSAYGVALQKGSPWTPHITTAILNMAESEKHQLSEIVIIVGGVMEGLDHKWIGEPNGMCIPDAVKAPDRLGLSSMRDLFVLLTLAVTFGAILSLIEVSFGRHRQKTALVSSRTSVYISNYSQNRKLALRYGRRWFVVMKKRRMVPRTERALSYNLDMIVYRRGFAGLQTLSLQVISHNGPSMTMHLQEAWRNNLIRRKQNPSRIEKEQWRPIHNFSSHPTILFCTRCRGLVETHVEYRAGIFAYLSIIVMSLLLLWPCAPLPCFLSFFSDYVHICPVCSHRIARARKIGTKSFYV</sequence>
<reference evidence="15" key="2">
    <citation type="submission" date="2022-06" db="UniProtKB">
        <authorList>
            <consortium name="EnsemblMetazoa"/>
        </authorList>
    </citation>
    <scope>IDENTIFICATION</scope>
    <source>
        <strain evidence="15">PS312</strain>
    </source>
</reference>
<evidence type="ECO:0000256" key="4">
    <source>
        <dbReference type="ARBA" id="ARBA00022692"/>
    </source>
</evidence>
<evidence type="ECO:0000256" key="7">
    <source>
        <dbReference type="ARBA" id="ARBA00023065"/>
    </source>
</evidence>
<dbReference type="GO" id="GO:0007626">
    <property type="term" value="P:locomotory behavior"/>
    <property type="evidence" value="ECO:0007669"/>
    <property type="project" value="EnsemblMetazoa"/>
</dbReference>
<evidence type="ECO:0000313" key="15">
    <source>
        <dbReference type="EnsemblMetazoa" id="PPA35605.1"/>
    </source>
</evidence>
<dbReference type="FunFam" id="3.40.190.10:FF:000010">
    <property type="entry name" value="glutamate receptor ionotropic, NMDA 1 isoform X1"/>
    <property type="match status" value="1"/>
</dbReference>
<keyword evidence="4" id="KW-0812">Transmembrane</keyword>
<accession>A0A2A6B6U1</accession>
<evidence type="ECO:0000256" key="13">
    <source>
        <dbReference type="ARBA" id="ARBA00023303"/>
    </source>
</evidence>
<keyword evidence="6" id="KW-0770">Synapse</keyword>
<proteinExistence type="inferred from homology"/>
<dbReference type="AlphaFoldDB" id="A0A2A6B6U1"/>
<dbReference type="InterPro" id="IPR015683">
    <property type="entry name" value="Ionotropic_Glu_rcpt"/>
</dbReference>
<dbReference type="GO" id="GO:0017146">
    <property type="term" value="C:NMDA selective glutamate receptor complex"/>
    <property type="evidence" value="ECO:0000318"/>
    <property type="project" value="GO_Central"/>
</dbReference>
<organism evidence="15 16">
    <name type="scientific">Pristionchus pacificus</name>
    <name type="common">Parasitic nematode worm</name>
    <dbReference type="NCBI Taxonomy" id="54126"/>
    <lineage>
        <taxon>Eukaryota</taxon>
        <taxon>Metazoa</taxon>
        <taxon>Ecdysozoa</taxon>
        <taxon>Nematoda</taxon>
        <taxon>Chromadorea</taxon>
        <taxon>Rhabditida</taxon>
        <taxon>Rhabditina</taxon>
        <taxon>Diplogasteromorpha</taxon>
        <taxon>Diplogasteroidea</taxon>
        <taxon>Neodiplogasteridae</taxon>
        <taxon>Pristionchus</taxon>
    </lineage>
</organism>
<dbReference type="EnsemblMetazoa" id="PPA35605.1">
    <property type="protein sequence ID" value="PPA35605.1"/>
    <property type="gene ID" value="WBGene00273974"/>
</dbReference>
<keyword evidence="3" id="KW-0813">Transport</keyword>
<evidence type="ECO:0000256" key="5">
    <source>
        <dbReference type="ARBA" id="ARBA00022989"/>
    </source>
</evidence>
<dbReference type="InterPro" id="IPR006629">
    <property type="entry name" value="LITAF"/>
</dbReference>
<dbReference type="SMART" id="SM00079">
    <property type="entry name" value="PBPe"/>
    <property type="match status" value="1"/>
</dbReference>
<dbReference type="GO" id="GO:0007268">
    <property type="term" value="P:chemical synaptic transmission"/>
    <property type="evidence" value="ECO:0000318"/>
    <property type="project" value="GO_Central"/>
</dbReference>
<dbReference type="SUPFAM" id="SSF53822">
    <property type="entry name" value="Periplasmic binding protein-like I"/>
    <property type="match status" value="1"/>
</dbReference>
<evidence type="ECO:0000256" key="2">
    <source>
        <dbReference type="ARBA" id="ARBA00008685"/>
    </source>
</evidence>
<keyword evidence="7" id="KW-0406">Ion transport</keyword>
<dbReference type="Proteomes" id="UP000005239">
    <property type="component" value="Unassembled WGS sequence"/>
</dbReference>
<dbReference type="PROSITE" id="PS51837">
    <property type="entry name" value="LITAF"/>
    <property type="match status" value="1"/>
</dbReference>
<dbReference type="Gene3D" id="3.40.190.10">
    <property type="entry name" value="Periplasmic binding protein-like II"/>
    <property type="match status" value="3"/>
</dbReference>
<dbReference type="GO" id="GO:0005886">
    <property type="term" value="C:plasma membrane"/>
    <property type="evidence" value="ECO:0000318"/>
    <property type="project" value="GO_Central"/>
</dbReference>
<dbReference type="InterPro" id="IPR028082">
    <property type="entry name" value="Peripla_BP_I"/>
</dbReference>
<dbReference type="GO" id="GO:0035235">
    <property type="term" value="P:ionotropic glutamate receptor signaling pathway"/>
    <property type="evidence" value="ECO:0000318"/>
    <property type="project" value="GO_Central"/>
</dbReference>
<reference evidence="16" key="1">
    <citation type="journal article" date="2008" name="Nat. Genet.">
        <title>The Pristionchus pacificus genome provides a unique perspective on nematode lifestyle and parasitism.</title>
        <authorList>
            <person name="Dieterich C."/>
            <person name="Clifton S.W."/>
            <person name="Schuster L.N."/>
            <person name="Chinwalla A."/>
            <person name="Delehaunty K."/>
            <person name="Dinkelacker I."/>
            <person name="Fulton L."/>
            <person name="Fulton R."/>
            <person name="Godfrey J."/>
            <person name="Minx P."/>
            <person name="Mitreva M."/>
            <person name="Roeseler W."/>
            <person name="Tian H."/>
            <person name="Witte H."/>
            <person name="Yang S.P."/>
            <person name="Wilson R.K."/>
            <person name="Sommer R.J."/>
        </authorList>
    </citation>
    <scope>NUCLEOTIDE SEQUENCE [LARGE SCALE GENOMIC DNA]</scope>
    <source>
        <strain evidence="16">PS312</strain>
    </source>
</reference>